<evidence type="ECO:0000313" key="3">
    <source>
        <dbReference type="Proteomes" id="UP001237642"/>
    </source>
</evidence>
<dbReference type="EMBL" id="JAUIZM010000020">
    <property type="protein sequence ID" value="KAK1352018.1"/>
    <property type="molecule type" value="Genomic_DNA"/>
</dbReference>
<evidence type="ECO:0000313" key="2">
    <source>
        <dbReference type="EMBL" id="KAK1352018.1"/>
    </source>
</evidence>
<accession>A0AAD8GQ04</accession>
<gene>
    <name evidence="2" type="ORF">POM88_053732</name>
</gene>
<dbReference type="Proteomes" id="UP001237642">
    <property type="component" value="Unassembled WGS sequence"/>
</dbReference>
<organism evidence="2 3">
    <name type="scientific">Heracleum sosnowskyi</name>
    <dbReference type="NCBI Taxonomy" id="360622"/>
    <lineage>
        <taxon>Eukaryota</taxon>
        <taxon>Viridiplantae</taxon>
        <taxon>Streptophyta</taxon>
        <taxon>Embryophyta</taxon>
        <taxon>Tracheophyta</taxon>
        <taxon>Spermatophyta</taxon>
        <taxon>Magnoliopsida</taxon>
        <taxon>eudicotyledons</taxon>
        <taxon>Gunneridae</taxon>
        <taxon>Pentapetalae</taxon>
        <taxon>asterids</taxon>
        <taxon>campanulids</taxon>
        <taxon>Apiales</taxon>
        <taxon>Apiaceae</taxon>
        <taxon>Apioideae</taxon>
        <taxon>apioid superclade</taxon>
        <taxon>Tordylieae</taxon>
        <taxon>Tordyliinae</taxon>
        <taxon>Heracleum</taxon>
    </lineage>
</organism>
<feature type="region of interest" description="Disordered" evidence="1">
    <location>
        <begin position="1"/>
        <end position="26"/>
    </location>
</feature>
<reference evidence="2" key="1">
    <citation type="submission" date="2023-02" db="EMBL/GenBank/DDBJ databases">
        <title>Genome of toxic invasive species Heracleum sosnowskyi carries increased number of genes despite the absence of recent whole-genome duplications.</title>
        <authorList>
            <person name="Schelkunov M."/>
            <person name="Shtratnikova V."/>
            <person name="Makarenko M."/>
            <person name="Klepikova A."/>
            <person name="Omelchenko D."/>
            <person name="Novikova G."/>
            <person name="Obukhova E."/>
            <person name="Bogdanov V."/>
            <person name="Penin A."/>
            <person name="Logacheva M."/>
        </authorList>
    </citation>
    <scope>NUCLEOTIDE SEQUENCE</scope>
    <source>
        <strain evidence="2">Hsosn_3</strain>
        <tissue evidence="2">Leaf</tissue>
    </source>
</reference>
<sequence>MDIPRGTVATSLGSARSVQSSGPPTGAQLAEEQLAYQHIMIQQQQQQLQSSGQIGVAYLRTIVIRLIPLQSPQPGTSGMIMSRPVVGPALFSQPPHPFIAPQMLQQASKQAPQGPQQAH</sequence>
<comment type="caution">
    <text evidence="2">The sequence shown here is derived from an EMBL/GenBank/DDBJ whole genome shotgun (WGS) entry which is preliminary data.</text>
</comment>
<reference evidence="2" key="2">
    <citation type="submission" date="2023-05" db="EMBL/GenBank/DDBJ databases">
        <authorList>
            <person name="Schelkunov M.I."/>
        </authorList>
    </citation>
    <scope>NUCLEOTIDE SEQUENCE</scope>
    <source>
        <strain evidence="2">Hsosn_3</strain>
        <tissue evidence="2">Leaf</tissue>
    </source>
</reference>
<name>A0AAD8GQ04_9APIA</name>
<protein>
    <submittedName>
        <fullName evidence="2">Uncharacterized protein</fullName>
    </submittedName>
</protein>
<keyword evidence="3" id="KW-1185">Reference proteome</keyword>
<evidence type="ECO:0000256" key="1">
    <source>
        <dbReference type="SAM" id="MobiDB-lite"/>
    </source>
</evidence>
<feature type="compositionally biased region" description="Polar residues" evidence="1">
    <location>
        <begin position="8"/>
        <end position="23"/>
    </location>
</feature>
<dbReference type="AlphaFoldDB" id="A0AAD8GQ04"/>
<proteinExistence type="predicted"/>